<protein>
    <recommendedName>
        <fullName evidence="3">Bacteriocin</fullName>
    </recommendedName>
</protein>
<dbReference type="KEGG" id="cpip:CJF12_20020"/>
<dbReference type="Proteomes" id="UP000028709">
    <property type="component" value="Unassembled WGS sequence"/>
</dbReference>
<reference evidence="1 2" key="1">
    <citation type="submission" date="2014-07" db="EMBL/GenBank/DDBJ databases">
        <title>Genome of Chryseobacterium piperi CTM.</title>
        <authorList>
            <person name="Pipes S.E."/>
            <person name="Stropko S.J."/>
            <person name="Newman J.D."/>
        </authorList>
    </citation>
    <scope>NUCLEOTIDE SEQUENCE [LARGE SCALE GENOMIC DNA]</scope>
    <source>
        <strain evidence="1 2">CTM</strain>
    </source>
</reference>
<accession>A0A086B4A1</accession>
<name>A0A086B4A1_9FLAO</name>
<dbReference type="InterPro" id="IPR058074">
    <property type="entry name" value="Bacteriocin-like"/>
</dbReference>
<evidence type="ECO:0000313" key="2">
    <source>
        <dbReference type="Proteomes" id="UP000028709"/>
    </source>
</evidence>
<dbReference type="NCBIfam" id="NF047798">
    <property type="entry name" value="leader_Chryseo"/>
    <property type="match status" value="1"/>
</dbReference>
<dbReference type="EMBL" id="JPRJ01000029">
    <property type="protein sequence ID" value="KFF23765.1"/>
    <property type="molecule type" value="Genomic_DNA"/>
</dbReference>
<dbReference type="eggNOG" id="ENOG502ZZTY">
    <property type="taxonomic scope" value="Bacteria"/>
</dbReference>
<organism evidence="1 2">
    <name type="scientific">Chryseobacterium piperi</name>
    <dbReference type="NCBI Taxonomy" id="558152"/>
    <lineage>
        <taxon>Bacteria</taxon>
        <taxon>Pseudomonadati</taxon>
        <taxon>Bacteroidota</taxon>
        <taxon>Flavobacteriia</taxon>
        <taxon>Flavobacteriales</taxon>
        <taxon>Weeksellaceae</taxon>
        <taxon>Chryseobacterium group</taxon>
        <taxon>Chryseobacterium</taxon>
    </lineage>
</organism>
<sequence>MKNLKRLDRENLKSINGGATCFENCPPVPYGPGFPRSCAAFEALPQCCKSKVLVSIDCFPQ</sequence>
<gene>
    <name evidence="1" type="ORF">IQ37_14140</name>
</gene>
<evidence type="ECO:0008006" key="3">
    <source>
        <dbReference type="Google" id="ProtNLM"/>
    </source>
</evidence>
<keyword evidence="2" id="KW-1185">Reference proteome</keyword>
<evidence type="ECO:0000313" key="1">
    <source>
        <dbReference type="EMBL" id="KFF23765.1"/>
    </source>
</evidence>
<proteinExistence type="predicted"/>
<comment type="caution">
    <text evidence="1">The sequence shown here is derived from an EMBL/GenBank/DDBJ whole genome shotgun (WGS) entry which is preliminary data.</text>
</comment>
<dbReference type="OrthoDB" id="1271605at2"/>
<dbReference type="RefSeq" id="WP_034686110.1">
    <property type="nucleotide sequence ID" value="NZ_CP023049.2"/>
</dbReference>
<dbReference type="AlphaFoldDB" id="A0A086B4A1"/>